<feature type="transmembrane region" description="Helical" evidence="5">
    <location>
        <begin position="60"/>
        <end position="78"/>
    </location>
</feature>
<dbReference type="PANTHER" id="PTHR31465:SF9">
    <property type="entry name" value="SPHINGOID LONG-CHAIN BASE TRANSPORTER RSB1"/>
    <property type="match status" value="1"/>
</dbReference>
<name>A0A6A6SUZ9_9PLEO</name>
<dbReference type="PANTHER" id="PTHR31465">
    <property type="entry name" value="PROTEIN RTA1-RELATED"/>
    <property type="match status" value="1"/>
</dbReference>
<evidence type="ECO:0000313" key="7">
    <source>
        <dbReference type="Proteomes" id="UP000799324"/>
    </source>
</evidence>
<evidence type="ECO:0000313" key="6">
    <source>
        <dbReference type="EMBL" id="KAF2651402.1"/>
    </source>
</evidence>
<feature type="transmembrane region" description="Helical" evidence="5">
    <location>
        <begin position="159"/>
        <end position="182"/>
    </location>
</feature>
<feature type="transmembrane region" description="Helical" evidence="5">
    <location>
        <begin position="248"/>
        <end position="269"/>
    </location>
</feature>
<accession>A0A6A6SUZ9</accession>
<dbReference type="EMBL" id="MU004427">
    <property type="protein sequence ID" value="KAF2651402.1"/>
    <property type="molecule type" value="Genomic_DNA"/>
</dbReference>
<proteinExistence type="predicted"/>
<keyword evidence="4 5" id="KW-0472">Membrane</keyword>
<gene>
    <name evidence="6" type="ORF">K491DRAFT_606961</name>
</gene>
<feature type="transmembrane region" description="Helical" evidence="5">
    <location>
        <begin position="284"/>
        <end position="304"/>
    </location>
</feature>
<dbReference type="OrthoDB" id="4521223at2759"/>
<protein>
    <submittedName>
        <fullName evidence="6">RTA1-domain-containing protein</fullName>
    </submittedName>
</protein>
<feature type="transmembrane region" description="Helical" evidence="5">
    <location>
        <begin position="85"/>
        <end position="106"/>
    </location>
</feature>
<keyword evidence="2 5" id="KW-0812">Transmembrane</keyword>
<dbReference type="GO" id="GO:0000324">
    <property type="term" value="C:fungal-type vacuole"/>
    <property type="evidence" value="ECO:0007669"/>
    <property type="project" value="TreeGrafter"/>
</dbReference>
<dbReference type="Pfam" id="PF04479">
    <property type="entry name" value="RTA1"/>
    <property type="match status" value="1"/>
</dbReference>
<reference evidence="6" key="1">
    <citation type="journal article" date="2020" name="Stud. Mycol.">
        <title>101 Dothideomycetes genomes: a test case for predicting lifestyles and emergence of pathogens.</title>
        <authorList>
            <person name="Haridas S."/>
            <person name="Albert R."/>
            <person name="Binder M."/>
            <person name="Bloem J."/>
            <person name="Labutti K."/>
            <person name="Salamov A."/>
            <person name="Andreopoulos B."/>
            <person name="Baker S."/>
            <person name="Barry K."/>
            <person name="Bills G."/>
            <person name="Bluhm B."/>
            <person name="Cannon C."/>
            <person name="Castanera R."/>
            <person name="Culley D."/>
            <person name="Daum C."/>
            <person name="Ezra D."/>
            <person name="Gonzalez J."/>
            <person name="Henrissat B."/>
            <person name="Kuo A."/>
            <person name="Liang C."/>
            <person name="Lipzen A."/>
            <person name="Lutzoni F."/>
            <person name="Magnuson J."/>
            <person name="Mondo S."/>
            <person name="Nolan M."/>
            <person name="Ohm R."/>
            <person name="Pangilinan J."/>
            <person name="Park H.-J."/>
            <person name="Ramirez L."/>
            <person name="Alfaro M."/>
            <person name="Sun H."/>
            <person name="Tritt A."/>
            <person name="Yoshinaga Y."/>
            <person name="Zwiers L.-H."/>
            <person name="Turgeon B."/>
            <person name="Goodwin S."/>
            <person name="Spatafora J."/>
            <person name="Crous P."/>
            <person name="Grigoriev I."/>
        </authorList>
    </citation>
    <scope>NUCLEOTIDE SEQUENCE</scope>
    <source>
        <strain evidence="6">CBS 122681</strain>
    </source>
</reference>
<feature type="transmembrane region" description="Helical" evidence="5">
    <location>
        <begin position="194"/>
        <end position="218"/>
    </location>
</feature>
<evidence type="ECO:0000256" key="5">
    <source>
        <dbReference type="SAM" id="Phobius"/>
    </source>
</evidence>
<dbReference type="AlphaFoldDB" id="A0A6A6SUZ9"/>
<evidence type="ECO:0000256" key="1">
    <source>
        <dbReference type="ARBA" id="ARBA00004141"/>
    </source>
</evidence>
<evidence type="ECO:0000256" key="3">
    <source>
        <dbReference type="ARBA" id="ARBA00022989"/>
    </source>
</evidence>
<sequence>MDFHAVLARGLDKNGIDPDNINVSSTDPVYAAMARKYCMLGKCPIEWATMNYRPTVAGNTIYLLCFGALLGVQMYYGIRKKTWTYFVPVSLGIFGEIIGYIGRILLHGNPFIMNYFLLNLIPLTLAPALLTAGLYLCLGRVIFAVGSKHSVLRPKLYTVVFVGFDLLSLVLQAIGGGIAATARDNKGSKLGTHIMIAGLIAQVVSMTIFFAVWGDFVIRVRRAKLSGSQASSQPPLFKSLLSTRTFKLFQWSLFVASILIYVRCLYRVAELWDGFSGHLANEEATFMIFEGPMIILAVTAMTIFHPGRVFGDLWAPAGQGIRYDKVNAGSSAHKDELKGLQADTTYSGV</sequence>
<comment type="subcellular location">
    <subcellularLocation>
        <location evidence="1">Membrane</location>
        <topology evidence="1">Multi-pass membrane protein</topology>
    </subcellularLocation>
</comment>
<keyword evidence="7" id="KW-1185">Reference proteome</keyword>
<dbReference type="InterPro" id="IPR007568">
    <property type="entry name" value="RTA1"/>
</dbReference>
<evidence type="ECO:0000256" key="4">
    <source>
        <dbReference type="ARBA" id="ARBA00023136"/>
    </source>
</evidence>
<keyword evidence="3 5" id="KW-1133">Transmembrane helix</keyword>
<evidence type="ECO:0000256" key="2">
    <source>
        <dbReference type="ARBA" id="ARBA00022692"/>
    </source>
</evidence>
<dbReference type="Proteomes" id="UP000799324">
    <property type="component" value="Unassembled WGS sequence"/>
</dbReference>
<organism evidence="6 7">
    <name type="scientific">Lophiostoma macrostomum CBS 122681</name>
    <dbReference type="NCBI Taxonomy" id="1314788"/>
    <lineage>
        <taxon>Eukaryota</taxon>
        <taxon>Fungi</taxon>
        <taxon>Dikarya</taxon>
        <taxon>Ascomycota</taxon>
        <taxon>Pezizomycotina</taxon>
        <taxon>Dothideomycetes</taxon>
        <taxon>Pleosporomycetidae</taxon>
        <taxon>Pleosporales</taxon>
        <taxon>Lophiostomataceae</taxon>
        <taxon>Lophiostoma</taxon>
    </lineage>
</organism>
<dbReference type="GO" id="GO:0005886">
    <property type="term" value="C:plasma membrane"/>
    <property type="evidence" value="ECO:0007669"/>
    <property type="project" value="TreeGrafter"/>
</dbReference>
<feature type="transmembrane region" description="Helical" evidence="5">
    <location>
        <begin position="112"/>
        <end position="138"/>
    </location>
</feature>